<accession>A0A329QE36</accession>
<dbReference type="GO" id="GO:0015250">
    <property type="term" value="F:water channel activity"/>
    <property type="evidence" value="ECO:0007669"/>
    <property type="project" value="TreeGrafter"/>
</dbReference>
<dbReference type="PANTHER" id="PTHR19139:SF284">
    <property type="entry name" value="AQUAPORIN"/>
    <property type="match status" value="1"/>
</dbReference>
<evidence type="ECO:0000256" key="5">
    <source>
        <dbReference type="ARBA" id="ARBA00023136"/>
    </source>
</evidence>
<dbReference type="Pfam" id="PF00230">
    <property type="entry name" value="MIP"/>
    <property type="match status" value="1"/>
</dbReference>
<evidence type="ECO:0000256" key="4">
    <source>
        <dbReference type="ARBA" id="ARBA00022989"/>
    </source>
</evidence>
<comment type="similarity">
    <text evidence="6">Belongs to the MIP/aquaporin (TC 1.A.8) family.</text>
</comment>
<keyword evidence="4 8" id="KW-1133">Transmembrane helix</keyword>
<evidence type="ECO:0000256" key="3">
    <source>
        <dbReference type="ARBA" id="ARBA00022692"/>
    </source>
</evidence>
<evidence type="ECO:0000256" key="8">
    <source>
        <dbReference type="SAM" id="Phobius"/>
    </source>
</evidence>
<evidence type="ECO:0000313" key="10">
    <source>
        <dbReference type="Proteomes" id="UP000250462"/>
    </source>
</evidence>
<dbReference type="Proteomes" id="UP000250462">
    <property type="component" value="Unassembled WGS sequence"/>
</dbReference>
<gene>
    <name evidence="9" type="ORF">DPM12_21090</name>
</gene>
<sequence>MPHMWVRNAVAEGIGTFALTLVAVLSMTSNQVAPYALAQGLTVLVMVAALGHVCGGHFNPAVTLALFLGKRIDVVGATIYWAAQLIGGIVAALVVLFTTSRDLVASGVPGPASGGEINVVGALVLEAFVVVVLVLAVFGTIVDPRAPLSVYPFAVGLAYAGGILAIGDLTGGALNPARAFGPAVVGGEWSGIASWLVGPLLGAAIAWLIYEFVIGADDDTAAADVDEAEPEPAAVASATAPASMTAPAMGAATVSSGAGEEAGTRPQSATEKVADGGTAPEDPGEGGDANEADHADHAEADAAEEAEQPASSGREAKQPPPPPSENQDLPPEHRGLLDQ</sequence>
<evidence type="ECO:0000256" key="7">
    <source>
        <dbReference type="SAM" id="MobiDB-lite"/>
    </source>
</evidence>
<evidence type="ECO:0000256" key="1">
    <source>
        <dbReference type="ARBA" id="ARBA00004141"/>
    </source>
</evidence>
<keyword evidence="3 6" id="KW-0812">Transmembrane</keyword>
<evidence type="ECO:0000256" key="2">
    <source>
        <dbReference type="ARBA" id="ARBA00022448"/>
    </source>
</evidence>
<dbReference type="InterPro" id="IPR034294">
    <property type="entry name" value="Aquaporin_transptr"/>
</dbReference>
<organism evidence="9 10">
    <name type="scientific">Phytoactinopolyspora halophila</name>
    <dbReference type="NCBI Taxonomy" id="1981511"/>
    <lineage>
        <taxon>Bacteria</taxon>
        <taxon>Bacillati</taxon>
        <taxon>Actinomycetota</taxon>
        <taxon>Actinomycetes</taxon>
        <taxon>Jiangellales</taxon>
        <taxon>Jiangellaceae</taxon>
        <taxon>Phytoactinopolyspora</taxon>
    </lineage>
</organism>
<evidence type="ECO:0008006" key="11">
    <source>
        <dbReference type="Google" id="ProtNLM"/>
    </source>
</evidence>
<dbReference type="InterPro" id="IPR000425">
    <property type="entry name" value="MIP"/>
</dbReference>
<dbReference type="InterPro" id="IPR022357">
    <property type="entry name" value="MIP_CS"/>
</dbReference>
<dbReference type="PANTHER" id="PTHR19139">
    <property type="entry name" value="AQUAPORIN TRANSPORTER"/>
    <property type="match status" value="1"/>
</dbReference>
<dbReference type="PROSITE" id="PS00221">
    <property type="entry name" value="MIP"/>
    <property type="match status" value="1"/>
</dbReference>
<evidence type="ECO:0000256" key="6">
    <source>
        <dbReference type="RuleBase" id="RU000477"/>
    </source>
</evidence>
<feature type="transmembrane region" description="Helical" evidence="8">
    <location>
        <begin position="150"/>
        <end position="169"/>
    </location>
</feature>
<dbReference type="Gene3D" id="1.20.1080.10">
    <property type="entry name" value="Glycerol uptake facilitator protein"/>
    <property type="match status" value="1"/>
</dbReference>
<feature type="transmembrane region" description="Helical" evidence="8">
    <location>
        <begin position="79"/>
        <end position="97"/>
    </location>
</feature>
<dbReference type="EMBL" id="QMIG01000042">
    <property type="protein sequence ID" value="RAW09472.1"/>
    <property type="molecule type" value="Genomic_DNA"/>
</dbReference>
<feature type="compositionally biased region" description="Basic and acidic residues" evidence="7">
    <location>
        <begin position="330"/>
        <end position="339"/>
    </location>
</feature>
<feature type="region of interest" description="Disordered" evidence="7">
    <location>
        <begin position="224"/>
        <end position="339"/>
    </location>
</feature>
<proteinExistence type="inferred from homology"/>
<keyword evidence="2 6" id="KW-0813">Transport</keyword>
<dbReference type="PRINTS" id="PR00783">
    <property type="entry name" value="MINTRINSICP"/>
</dbReference>
<comment type="caution">
    <text evidence="9">The sequence shown here is derived from an EMBL/GenBank/DDBJ whole genome shotgun (WGS) entry which is preliminary data.</text>
</comment>
<dbReference type="GO" id="GO:0005886">
    <property type="term" value="C:plasma membrane"/>
    <property type="evidence" value="ECO:0007669"/>
    <property type="project" value="TreeGrafter"/>
</dbReference>
<feature type="transmembrane region" description="Helical" evidence="8">
    <location>
        <begin position="117"/>
        <end position="138"/>
    </location>
</feature>
<keyword evidence="10" id="KW-1185">Reference proteome</keyword>
<dbReference type="InterPro" id="IPR023271">
    <property type="entry name" value="Aquaporin-like"/>
</dbReference>
<feature type="compositionally biased region" description="Low complexity" evidence="7">
    <location>
        <begin position="231"/>
        <end position="253"/>
    </location>
</feature>
<dbReference type="SUPFAM" id="SSF81338">
    <property type="entry name" value="Aquaporin-like"/>
    <property type="match status" value="1"/>
</dbReference>
<reference evidence="9 10" key="1">
    <citation type="submission" date="2018-06" db="EMBL/GenBank/DDBJ databases">
        <title>Phytoactinopolyspora halophila sp. nov., a novel halophilic actinomycete isolated from a saline soil in China.</title>
        <authorList>
            <person name="Tang S.-K."/>
        </authorList>
    </citation>
    <scope>NUCLEOTIDE SEQUENCE [LARGE SCALE GENOMIC DNA]</scope>
    <source>
        <strain evidence="9 10">YIM 96934</strain>
    </source>
</reference>
<name>A0A329QE36_9ACTN</name>
<evidence type="ECO:0000313" key="9">
    <source>
        <dbReference type="EMBL" id="RAW09472.1"/>
    </source>
</evidence>
<protein>
    <recommendedName>
        <fullName evidence="11">Aquaporin</fullName>
    </recommendedName>
</protein>
<feature type="transmembrane region" description="Helical" evidence="8">
    <location>
        <begin position="189"/>
        <end position="210"/>
    </location>
</feature>
<keyword evidence="5 8" id="KW-0472">Membrane</keyword>
<comment type="subcellular location">
    <subcellularLocation>
        <location evidence="1">Membrane</location>
        <topology evidence="1">Multi-pass membrane protein</topology>
    </subcellularLocation>
</comment>
<dbReference type="AlphaFoldDB" id="A0A329QE36"/>
<feature type="compositionally biased region" description="Basic and acidic residues" evidence="7">
    <location>
        <begin position="291"/>
        <end position="300"/>
    </location>
</feature>